<dbReference type="OrthoDB" id="73875at2759"/>
<dbReference type="Gene3D" id="3.20.20.80">
    <property type="entry name" value="Glycosidases"/>
    <property type="match status" value="1"/>
</dbReference>
<accession>A0A507AJY5</accession>
<feature type="chain" id="PRO_5021471462" description="chitinase" evidence="2">
    <location>
        <begin position="19"/>
        <end position="415"/>
    </location>
</feature>
<dbReference type="Pfam" id="PF00704">
    <property type="entry name" value="Glyco_hydro_18"/>
    <property type="match status" value="1"/>
</dbReference>
<dbReference type="PANTHER" id="PTHR11177">
    <property type="entry name" value="CHITINASE"/>
    <property type="match status" value="1"/>
</dbReference>
<dbReference type="Proteomes" id="UP000319257">
    <property type="component" value="Unassembled WGS sequence"/>
</dbReference>
<dbReference type="GO" id="GO:0005576">
    <property type="term" value="C:extracellular region"/>
    <property type="evidence" value="ECO:0007669"/>
    <property type="project" value="TreeGrafter"/>
</dbReference>
<evidence type="ECO:0000313" key="5">
    <source>
        <dbReference type="Proteomes" id="UP000319257"/>
    </source>
</evidence>
<dbReference type="PROSITE" id="PS51910">
    <property type="entry name" value="GH18_2"/>
    <property type="match status" value="1"/>
</dbReference>
<dbReference type="InterPro" id="IPR017853">
    <property type="entry name" value="GH"/>
</dbReference>
<proteinExistence type="predicted"/>
<dbReference type="GeneID" id="41978268"/>
<feature type="domain" description="GH18" evidence="3">
    <location>
        <begin position="31"/>
        <end position="403"/>
    </location>
</feature>
<dbReference type="InterPro" id="IPR001223">
    <property type="entry name" value="Glyco_hydro18_cat"/>
</dbReference>
<name>A0A507AJY5_9PEZI</name>
<gene>
    <name evidence="4" type="ORF">E0L32_010821</name>
</gene>
<evidence type="ECO:0000256" key="2">
    <source>
        <dbReference type="SAM" id="SignalP"/>
    </source>
</evidence>
<feature type="signal peptide" evidence="2">
    <location>
        <begin position="1"/>
        <end position="18"/>
    </location>
</feature>
<dbReference type="GO" id="GO:0008061">
    <property type="term" value="F:chitin binding"/>
    <property type="evidence" value="ECO:0007669"/>
    <property type="project" value="InterPro"/>
</dbReference>
<dbReference type="GO" id="GO:0005975">
    <property type="term" value="P:carbohydrate metabolic process"/>
    <property type="evidence" value="ECO:0007669"/>
    <property type="project" value="InterPro"/>
</dbReference>
<evidence type="ECO:0000256" key="1">
    <source>
        <dbReference type="ARBA" id="ARBA00012729"/>
    </source>
</evidence>
<evidence type="ECO:0000313" key="4">
    <source>
        <dbReference type="EMBL" id="TPX07227.1"/>
    </source>
</evidence>
<dbReference type="EC" id="3.2.1.14" evidence="1"/>
<sequence length="415" mass="44558">MKLLTSVVAMVLARLSAGLVATAAAASPASPRCVMYLTGQHPVTPDAAQMARVSHVLLAFLPSDMFNGDAGDERTTWPLFTSVDDVRRRYPPGDADAAKVMVAIGGWGDTRGFSAAARSAASRRRFARNVARMVAATGADGIDVDWEYPGGNGEDYKQVPNGDKAWEVEAYPLLVAELRAALGPRKLLSAAVPGRPGDMLAFTRTTVPRIMNHVDFLNVMTYDLMNRRDNVTKHHTGLQDSIAGLDAYIQAGAAPQNLNLGFAFYTKWVKTEHASCLLASPPTHQKGSPIGCPTLLLEDPETGADLGRTGGFAWHDPVPEDLEASFARAKSLGRYDESGGGGYYYWDGEEDLWWTFDTPDAIARKFPAVVEEKKVGGVFAWGLGEDAPGFEHLAAVLRGLERHGAAAAGASKNEL</sequence>
<dbReference type="SMART" id="SM00636">
    <property type="entry name" value="Glyco_18"/>
    <property type="match status" value="1"/>
</dbReference>
<dbReference type="SUPFAM" id="SSF51445">
    <property type="entry name" value="(Trans)glycosidases"/>
    <property type="match status" value="1"/>
</dbReference>
<dbReference type="EMBL" id="SKBQ01000092">
    <property type="protein sequence ID" value="TPX07227.1"/>
    <property type="molecule type" value="Genomic_DNA"/>
</dbReference>
<dbReference type="FunFam" id="3.20.20.80:FF:000159">
    <property type="entry name" value="Class V chitinase, putative"/>
    <property type="match status" value="1"/>
</dbReference>
<dbReference type="PANTHER" id="PTHR11177:SF378">
    <property type="entry name" value="CHITINASE"/>
    <property type="match status" value="1"/>
</dbReference>
<dbReference type="RefSeq" id="XP_030988938.1">
    <property type="nucleotide sequence ID" value="XM_031133481.1"/>
</dbReference>
<dbReference type="InterPro" id="IPR011583">
    <property type="entry name" value="Chitinase_II/V-like_cat"/>
</dbReference>
<dbReference type="InterPro" id="IPR050314">
    <property type="entry name" value="Glycosyl_Hydrlase_18"/>
</dbReference>
<dbReference type="InParanoid" id="A0A507AJY5"/>
<organism evidence="4 5">
    <name type="scientific">Thyridium curvatum</name>
    <dbReference type="NCBI Taxonomy" id="1093900"/>
    <lineage>
        <taxon>Eukaryota</taxon>
        <taxon>Fungi</taxon>
        <taxon>Dikarya</taxon>
        <taxon>Ascomycota</taxon>
        <taxon>Pezizomycotina</taxon>
        <taxon>Sordariomycetes</taxon>
        <taxon>Sordariomycetidae</taxon>
        <taxon>Thyridiales</taxon>
        <taxon>Thyridiaceae</taxon>
        <taxon>Thyridium</taxon>
    </lineage>
</organism>
<dbReference type="GO" id="GO:0008843">
    <property type="term" value="F:endochitinase activity"/>
    <property type="evidence" value="ECO:0007669"/>
    <property type="project" value="UniProtKB-EC"/>
</dbReference>
<dbReference type="GO" id="GO:0006032">
    <property type="term" value="P:chitin catabolic process"/>
    <property type="evidence" value="ECO:0007669"/>
    <property type="project" value="TreeGrafter"/>
</dbReference>
<evidence type="ECO:0000259" key="3">
    <source>
        <dbReference type="PROSITE" id="PS51910"/>
    </source>
</evidence>
<comment type="caution">
    <text evidence="4">The sequence shown here is derived from an EMBL/GenBank/DDBJ whole genome shotgun (WGS) entry which is preliminary data.</text>
</comment>
<dbReference type="AlphaFoldDB" id="A0A507AJY5"/>
<protein>
    <recommendedName>
        <fullName evidence="1">chitinase</fullName>
        <ecNumber evidence="1">3.2.1.14</ecNumber>
    </recommendedName>
</protein>
<dbReference type="STRING" id="1093900.A0A507AJY5"/>
<keyword evidence="5" id="KW-1185">Reference proteome</keyword>
<reference evidence="4 5" key="1">
    <citation type="submission" date="2019-06" db="EMBL/GenBank/DDBJ databases">
        <title>Draft genome sequence of the filamentous fungus Phialemoniopsis curvata isolated from diesel fuel.</title>
        <authorList>
            <person name="Varaljay V.A."/>
            <person name="Lyon W.J."/>
            <person name="Crouch A.L."/>
            <person name="Drake C.E."/>
            <person name="Hollomon J.M."/>
            <person name="Nadeau L.J."/>
            <person name="Nunn H.S."/>
            <person name="Stevenson B.S."/>
            <person name="Bojanowski C.L."/>
            <person name="Crookes-Goodson W.J."/>
        </authorList>
    </citation>
    <scope>NUCLEOTIDE SEQUENCE [LARGE SCALE GENOMIC DNA]</scope>
    <source>
        <strain evidence="4 5">D216</strain>
    </source>
</reference>
<keyword evidence="2" id="KW-0732">Signal</keyword>